<feature type="compositionally biased region" description="Basic and acidic residues" evidence="1">
    <location>
        <begin position="1"/>
        <end position="14"/>
    </location>
</feature>
<dbReference type="GO" id="GO:0008171">
    <property type="term" value="F:O-methyltransferase activity"/>
    <property type="evidence" value="ECO:0007669"/>
    <property type="project" value="TreeGrafter"/>
</dbReference>
<feature type="region of interest" description="Disordered" evidence="1">
    <location>
        <begin position="1"/>
        <end position="22"/>
    </location>
</feature>
<keyword evidence="3" id="KW-0489">Methyltransferase</keyword>
<feature type="domain" description="Methyltransferase FkbM" evidence="2">
    <location>
        <begin position="78"/>
        <end position="243"/>
    </location>
</feature>
<gene>
    <name evidence="3" type="ordered locus">Mmcs_0942</name>
</gene>
<dbReference type="GO" id="GO:0032259">
    <property type="term" value="P:methylation"/>
    <property type="evidence" value="ECO:0007669"/>
    <property type="project" value="UniProtKB-KW"/>
</dbReference>
<dbReference type="AlphaFoldDB" id="A0A5Q5BFR3"/>
<sequence length="287" mass="31689">MNRDLRDKGAHRNDGLAVASKRHDSIRRPTLLSPSGIRKGLSFIGRPHFLRALIQHRVAAASEHLDAIRFCSANTLIDAGANKGQFSLAFRKVRPRARIIAFEPLPDAADTYERVFAGDRLTNLVRVALGSAGGTAHFHVADREDSSSLLQPGRGQERAFGVRPASRINVSVKRLDECVDVESLARPIFLKVDVQGGEIGVFDGCTSLSQVDFIYVELSFVELYDNQPLFQEVYDYLVNRGFTVAGMYNQVTTAQFGPTQVDVLFKRTNTEGTKSDQDIAHKNFPAG</sequence>
<dbReference type="SUPFAM" id="SSF53335">
    <property type="entry name" value="S-adenosyl-L-methionine-dependent methyltransferases"/>
    <property type="match status" value="1"/>
</dbReference>
<dbReference type="PANTHER" id="PTHR36973">
    <property type="entry name" value="SLL1456 PROTEIN-RELATED"/>
    <property type="match status" value="1"/>
</dbReference>
<evidence type="ECO:0000313" key="3">
    <source>
        <dbReference type="EMBL" id="ABG07057.1"/>
    </source>
</evidence>
<dbReference type="PANTHER" id="PTHR36973:SF4">
    <property type="entry name" value="NODULATION PROTEIN"/>
    <property type="match status" value="1"/>
</dbReference>
<accession>A0A5Q5BFR3</accession>
<dbReference type="EMBL" id="CP000384">
    <property type="protein sequence ID" value="ABG07057.1"/>
    <property type="molecule type" value="Genomic_DNA"/>
</dbReference>
<dbReference type="InterPro" id="IPR029063">
    <property type="entry name" value="SAM-dependent_MTases_sf"/>
</dbReference>
<organism evidence="3">
    <name type="scientific">Mycobacterium sp. (strain MCS)</name>
    <dbReference type="NCBI Taxonomy" id="164756"/>
    <lineage>
        <taxon>Bacteria</taxon>
        <taxon>Bacillati</taxon>
        <taxon>Actinomycetota</taxon>
        <taxon>Actinomycetes</taxon>
        <taxon>Mycobacteriales</taxon>
        <taxon>Mycobacteriaceae</taxon>
        <taxon>Mycobacterium</taxon>
    </lineage>
</organism>
<evidence type="ECO:0000259" key="2">
    <source>
        <dbReference type="Pfam" id="PF05050"/>
    </source>
</evidence>
<dbReference type="KEGG" id="mmc:Mmcs_0942"/>
<dbReference type="Gene3D" id="3.40.50.150">
    <property type="entry name" value="Vaccinia Virus protein VP39"/>
    <property type="match status" value="1"/>
</dbReference>
<name>A0A5Q5BFR3_MYCSS</name>
<dbReference type="Pfam" id="PF05050">
    <property type="entry name" value="Methyltransf_21"/>
    <property type="match status" value="1"/>
</dbReference>
<proteinExistence type="predicted"/>
<dbReference type="InterPro" id="IPR053188">
    <property type="entry name" value="FkbM_Methyltransferase"/>
</dbReference>
<dbReference type="InterPro" id="IPR006342">
    <property type="entry name" value="FkbM_mtfrase"/>
</dbReference>
<dbReference type="NCBIfam" id="TIGR01444">
    <property type="entry name" value="fkbM_fam"/>
    <property type="match status" value="1"/>
</dbReference>
<keyword evidence="3" id="KW-0808">Transferase</keyword>
<evidence type="ECO:0000256" key="1">
    <source>
        <dbReference type="SAM" id="MobiDB-lite"/>
    </source>
</evidence>
<protein>
    <submittedName>
        <fullName evidence="3">Methyltransferase FkbM</fullName>
    </submittedName>
</protein>
<reference evidence="3" key="1">
    <citation type="submission" date="2006-06" db="EMBL/GenBank/DDBJ databases">
        <title>Complete sequence of chromosome of Mycobacterium sp. MCS.</title>
        <authorList>
            <consortium name="US DOE Joint Genome Institute"/>
            <person name="Copeland A."/>
            <person name="Lucas S."/>
            <person name="Lapidus A."/>
            <person name="Barry K."/>
            <person name="Detter J.C."/>
            <person name="Glavina del Rio T."/>
            <person name="Hammon N."/>
            <person name="Israni S."/>
            <person name="Dalin E."/>
            <person name="Tice H."/>
            <person name="Pitluck S."/>
            <person name="Martinez M."/>
            <person name="Schmutz J."/>
            <person name="Larimer F."/>
            <person name="Land M."/>
            <person name="Hauser L."/>
            <person name="Kyrpides N."/>
            <person name="Kim E."/>
            <person name="Miller C.D."/>
            <person name="Hughes J.E."/>
            <person name="Anderson A.J."/>
            <person name="Sims R.C."/>
            <person name="Richardson P."/>
        </authorList>
    </citation>
    <scope>NUCLEOTIDE SEQUENCE [LARGE SCALE GENOMIC DNA]</scope>
    <source>
        <strain evidence="3">MCS</strain>
    </source>
</reference>